<evidence type="ECO:0000313" key="10">
    <source>
        <dbReference type="Proteomes" id="UP001268683"/>
    </source>
</evidence>
<evidence type="ECO:0000256" key="1">
    <source>
        <dbReference type="ARBA" id="ARBA00010718"/>
    </source>
</evidence>
<proteinExistence type="inferred from homology"/>
<dbReference type="SMART" id="SM01057">
    <property type="entry name" value="Carb_anhydrase"/>
    <property type="match status" value="1"/>
</dbReference>
<dbReference type="SUPFAM" id="SSF51069">
    <property type="entry name" value="Carbonic anhydrase"/>
    <property type="match status" value="1"/>
</dbReference>
<gene>
    <name evidence="9" type="ORF">QGN29_05960</name>
</gene>
<feature type="chain" id="PRO_5041330498" description="carbonic anhydrase" evidence="7">
    <location>
        <begin position="20"/>
        <end position="238"/>
    </location>
</feature>
<name>A0AA52EFN3_9PROT</name>
<dbReference type="Proteomes" id="UP001268683">
    <property type="component" value="Chromosome"/>
</dbReference>
<comment type="similarity">
    <text evidence="1">Belongs to the alpha-carbonic anhydrase family.</text>
</comment>
<evidence type="ECO:0000259" key="8">
    <source>
        <dbReference type="PROSITE" id="PS51144"/>
    </source>
</evidence>
<dbReference type="GO" id="GO:0004089">
    <property type="term" value="F:carbonate dehydratase activity"/>
    <property type="evidence" value="ECO:0007669"/>
    <property type="project" value="UniProtKB-EC"/>
</dbReference>
<reference evidence="9" key="1">
    <citation type="submission" date="2023-04" db="EMBL/GenBank/DDBJ databases">
        <title>Complete genome sequence of Temperatibacter marinus.</title>
        <authorList>
            <person name="Rong J.-C."/>
            <person name="Yi M.-L."/>
            <person name="Zhao Q."/>
        </authorList>
    </citation>
    <scope>NUCLEOTIDE SEQUENCE</scope>
    <source>
        <strain evidence="9">NBRC 110045</strain>
    </source>
</reference>
<feature type="domain" description="Alpha-carbonic anhydrase" evidence="8">
    <location>
        <begin position="22"/>
        <end position="238"/>
    </location>
</feature>
<dbReference type="GO" id="GO:0008270">
    <property type="term" value="F:zinc ion binding"/>
    <property type="evidence" value="ECO:0007669"/>
    <property type="project" value="InterPro"/>
</dbReference>
<dbReference type="PANTHER" id="PTHR18952:SF265">
    <property type="entry name" value="CARBONIC ANHYDRASE"/>
    <property type="match status" value="1"/>
</dbReference>
<dbReference type="InterPro" id="IPR041891">
    <property type="entry name" value="Alpha_CA_prokaryot-like"/>
</dbReference>
<protein>
    <recommendedName>
        <fullName evidence="2">carbonic anhydrase</fullName>
        <ecNumber evidence="2">4.2.1.1</ecNumber>
    </recommendedName>
</protein>
<evidence type="ECO:0000313" key="9">
    <source>
        <dbReference type="EMBL" id="WND03916.1"/>
    </source>
</evidence>
<feature type="signal peptide" evidence="7">
    <location>
        <begin position="1"/>
        <end position="19"/>
    </location>
</feature>
<evidence type="ECO:0000256" key="6">
    <source>
        <dbReference type="ARBA" id="ARBA00048348"/>
    </source>
</evidence>
<keyword evidence="5" id="KW-0456">Lyase</keyword>
<evidence type="ECO:0000256" key="2">
    <source>
        <dbReference type="ARBA" id="ARBA00012925"/>
    </source>
</evidence>
<sequence length="238" mass="25948">MIKPILATAVLAVSMASTATTQDINYQNPQSWGGTCKTGKSQSPIDINGTEAAHTYALQLHYNVTALDLVNTGSGLQQTYQAGSMMKVGMKSYELKHINFHTPSEHTIMGKKFPAALHFVHTDQSGNVAIIGAMVETGTENAAAKELLASLPANKGDSRKNARTQINARDLMPHNKSYYRYMGSLTTPPCSEGVNWYLLKTPIQMSAGQLQALEGVMKMNARPVQSRNYRLIVDTNSQ</sequence>
<dbReference type="InterPro" id="IPR036398">
    <property type="entry name" value="CA_dom_sf"/>
</dbReference>
<dbReference type="Gene3D" id="3.10.200.10">
    <property type="entry name" value="Alpha carbonic anhydrase"/>
    <property type="match status" value="1"/>
</dbReference>
<evidence type="ECO:0000256" key="4">
    <source>
        <dbReference type="ARBA" id="ARBA00022833"/>
    </source>
</evidence>
<dbReference type="CDD" id="cd03124">
    <property type="entry name" value="alpha_CA_prokaryotic_like"/>
    <property type="match status" value="1"/>
</dbReference>
<dbReference type="PANTHER" id="PTHR18952">
    <property type="entry name" value="CARBONIC ANHYDRASE"/>
    <property type="match status" value="1"/>
</dbReference>
<dbReference type="RefSeq" id="WP_310799781.1">
    <property type="nucleotide sequence ID" value="NZ_CP123872.1"/>
</dbReference>
<dbReference type="EC" id="4.2.1.1" evidence="2"/>
<evidence type="ECO:0000256" key="5">
    <source>
        <dbReference type="ARBA" id="ARBA00023239"/>
    </source>
</evidence>
<keyword evidence="3" id="KW-0479">Metal-binding</keyword>
<keyword evidence="10" id="KW-1185">Reference proteome</keyword>
<evidence type="ECO:0000256" key="7">
    <source>
        <dbReference type="SAM" id="SignalP"/>
    </source>
</evidence>
<keyword evidence="7" id="KW-0732">Signal</keyword>
<organism evidence="9 10">
    <name type="scientific">Temperatibacter marinus</name>
    <dbReference type="NCBI Taxonomy" id="1456591"/>
    <lineage>
        <taxon>Bacteria</taxon>
        <taxon>Pseudomonadati</taxon>
        <taxon>Pseudomonadota</taxon>
        <taxon>Alphaproteobacteria</taxon>
        <taxon>Kordiimonadales</taxon>
        <taxon>Temperatibacteraceae</taxon>
        <taxon>Temperatibacter</taxon>
    </lineage>
</organism>
<dbReference type="KEGG" id="tmk:QGN29_05960"/>
<keyword evidence="4" id="KW-0862">Zinc</keyword>
<dbReference type="InterPro" id="IPR001148">
    <property type="entry name" value="CA_dom"/>
</dbReference>
<dbReference type="AlphaFoldDB" id="A0AA52EFN3"/>
<comment type="catalytic activity">
    <reaction evidence="6">
        <text>hydrogencarbonate + H(+) = CO2 + H2O</text>
        <dbReference type="Rhea" id="RHEA:10748"/>
        <dbReference type="ChEBI" id="CHEBI:15377"/>
        <dbReference type="ChEBI" id="CHEBI:15378"/>
        <dbReference type="ChEBI" id="CHEBI:16526"/>
        <dbReference type="ChEBI" id="CHEBI:17544"/>
        <dbReference type="EC" id="4.2.1.1"/>
    </reaction>
</comment>
<dbReference type="Pfam" id="PF00194">
    <property type="entry name" value="Carb_anhydrase"/>
    <property type="match status" value="1"/>
</dbReference>
<dbReference type="PROSITE" id="PS51144">
    <property type="entry name" value="ALPHA_CA_2"/>
    <property type="match status" value="1"/>
</dbReference>
<dbReference type="InterPro" id="IPR023561">
    <property type="entry name" value="Carbonic_anhydrase_a-class"/>
</dbReference>
<accession>A0AA52EFN3</accession>
<dbReference type="EMBL" id="CP123872">
    <property type="protein sequence ID" value="WND03916.1"/>
    <property type="molecule type" value="Genomic_DNA"/>
</dbReference>
<evidence type="ECO:0000256" key="3">
    <source>
        <dbReference type="ARBA" id="ARBA00022723"/>
    </source>
</evidence>